<keyword evidence="9" id="KW-0067">ATP-binding</keyword>
<evidence type="ECO:0000256" key="5">
    <source>
        <dbReference type="ARBA" id="ARBA00022553"/>
    </source>
</evidence>
<sequence>MGMGNAGVGECNPGKERGVLQYNKRAYYDFLSKGEEPNIHIPAKPIYIHVDKDALKRIFQNLIKNYLNHGTGSISISVKEEGNQVSISFKNYAPGIDRAETEKLFKRFYTGDQSRTKKTTGLGLSIVKNLVAKMNGEIEANVEGSFLIINITFLMVYN</sequence>
<keyword evidence="5" id="KW-0597">Phosphoprotein</keyword>
<dbReference type="Proteomes" id="UP000273083">
    <property type="component" value="Unassembled WGS sequence"/>
</dbReference>
<name>A0A3N1XGL0_9FIRM</name>
<dbReference type="InterPro" id="IPR005467">
    <property type="entry name" value="His_kinase_dom"/>
</dbReference>
<gene>
    <name evidence="13" type="ORF">EDD66_10933</name>
</gene>
<dbReference type="EMBL" id="RJVG01000009">
    <property type="protein sequence ID" value="ROR25824.1"/>
    <property type="molecule type" value="Genomic_DNA"/>
</dbReference>
<evidence type="ECO:0000313" key="13">
    <source>
        <dbReference type="EMBL" id="ROR25824.1"/>
    </source>
</evidence>
<evidence type="ECO:0000256" key="4">
    <source>
        <dbReference type="ARBA" id="ARBA00022475"/>
    </source>
</evidence>
<comment type="catalytic activity">
    <reaction evidence="1">
        <text>ATP + protein L-histidine = ADP + protein N-phospho-L-histidine.</text>
        <dbReference type="EC" id="2.7.13.3"/>
    </reaction>
</comment>
<dbReference type="PANTHER" id="PTHR45528:SF1">
    <property type="entry name" value="SENSOR HISTIDINE KINASE CPXA"/>
    <property type="match status" value="1"/>
</dbReference>
<keyword evidence="4" id="KW-1003">Cell membrane</keyword>
<protein>
    <recommendedName>
        <fullName evidence="3">histidine kinase</fullName>
        <ecNumber evidence="3">2.7.13.3</ecNumber>
    </recommendedName>
</protein>
<proteinExistence type="predicted"/>
<accession>A0A3N1XGL0</accession>
<evidence type="ECO:0000256" key="1">
    <source>
        <dbReference type="ARBA" id="ARBA00000085"/>
    </source>
</evidence>
<evidence type="ECO:0000313" key="14">
    <source>
        <dbReference type="Proteomes" id="UP000273083"/>
    </source>
</evidence>
<reference evidence="13 14" key="1">
    <citation type="submission" date="2018-11" db="EMBL/GenBank/DDBJ databases">
        <title>Genomic Encyclopedia of Type Strains, Phase IV (KMG-IV): sequencing the most valuable type-strain genomes for metagenomic binning, comparative biology and taxonomic classification.</title>
        <authorList>
            <person name="Goeker M."/>
        </authorList>
    </citation>
    <scope>NUCLEOTIDE SEQUENCE [LARGE SCALE GENOMIC DNA]</scope>
    <source>
        <strain evidence="13 14">DSM 26537</strain>
    </source>
</reference>
<dbReference type="EC" id="2.7.13.3" evidence="3"/>
<dbReference type="PANTHER" id="PTHR45528">
    <property type="entry name" value="SENSOR HISTIDINE KINASE CPXA"/>
    <property type="match status" value="1"/>
</dbReference>
<evidence type="ECO:0000259" key="12">
    <source>
        <dbReference type="PROSITE" id="PS50109"/>
    </source>
</evidence>
<dbReference type="InterPro" id="IPR036890">
    <property type="entry name" value="HATPase_C_sf"/>
</dbReference>
<dbReference type="InterPro" id="IPR003594">
    <property type="entry name" value="HATPase_dom"/>
</dbReference>
<evidence type="ECO:0000256" key="9">
    <source>
        <dbReference type="ARBA" id="ARBA00022840"/>
    </source>
</evidence>
<dbReference type="SMART" id="SM00387">
    <property type="entry name" value="HATPase_c"/>
    <property type="match status" value="1"/>
</dbReference>
<comment type="subcellular location">
    <subcellularLocation>
        <location evidence="2">Cell membrane</location>
        <topology evidence="2">Multi-pass membrane protein</topology>
    </subcellularLocation>
</comment>
<dbReference type="AlphaFoldDB" id="A0A3N1XGL0"/>
<dbReference type="SUPFAM" id="SSF55874">
    <property type="entry name" value="ATPase domain of HSP90 chaperone/DNA topoisomerase II/histidine kinase"/>
    <property type="match status" value="1"/>
</dbReference>
<dbReference type="GO" id="GO:0000155">
    <property type="term" value="F:phosphorelay sensor kinase activity"/>
    <property type="evidence" value="ECO:0007669"/>
    <property type="project" value="TreeGrafter"/>
</dbReference>
<keyword evidence="6" id="KW-0808">Transferase</keyword>
<keyword evidence="14" id="KW-1185">Reference proteome</keyword>
<dbReference type="GO" id="GO:0005886">
    <property type="term" value="C:plasma membrane"/>
    <property type="evidence" value="ECO:0007669"/>
    <property type="project" value="UniProtKB-SubCell"/>
</dbReference>
<dbReference type="InterPro" id="IPR050398">
    <property type="entry name" value="HssS/ArlS-like"/>
</dbReference>
<organism evidence="13 14">
    <name type="scientific">Mobilisporobacter senegalensis</name>
    <dbReference type="NCBI Taxonomy" id="1329262"/>
    <lineage>
        <taxon>Bacteria</taxon>
        <taxon>Bacillati</taxon>
        <taxon>Bacillota</taxon>
        <taxon>Clostridia</taxon>
        <taxon>Lachnospirales</taxon>
        <taxon>Lachnospiraceae</taxon>
        <taxon>Mobilisporobacter</taxon>
    </lineage>
</organism>
<dbReference type="Gene3D" id="3.30.565.10">
    <property type="entry name" value="Histidine kinase-like ATPase, C-terminal domain"/>
    <property type="match status" value="1"/>
</dbReference>
<evidence type="ECO:0000256" key="2">
    <source>
        <dbReference type="ARBA" id="ARBA00004651"/>
    </source>
</evidence>
<dbReference type="GO" id="GO:0005524">
    <property type="term" value="F:ATP binding"/>
    <property type="evidence" value="ECO:0007669"/>
    <property type="project" value="UniProtKB-KW"/>
</dbReference>
<evidence type="ECO:0000256" key="7">
    <source>
        <dbReference type="ARBA" id="ARBA00022741"/>
    </source>
</evidence>
<evidence type="ECO:0000256" key="10">
    <source>
        <dbReference type="ARBA" id="ARBA00023012"/>
    </source>
</evidence>
<evidence type="ECO:0000256" key="8">
    <source>
        <dbReference type="ARBA" id="ARBA00022777"/>
    </source>
</evidence>
<dbReference type="Pfam" id="PF02518">
    <property type="entry name" value="HATPase_c"/>
    <property type="match status" value="1"/>
</dbReference>
<dbReference type="CDD" id="cd00075">
    <property type="entry name" value="HATPase"/>
    <property type="match status" value="1"/>
</dbReference>
<dbReference type="PRINTS" id="PR00344">
    <property type="entry name" value="BCTRLSENSOR"/>
</dbReference>
<keyword evidence="7" id="KW-0547">Nucleotide-binding</keyword>
<evidence type="ECO:0000256" key="6">
    <source>
        <dbReference type="ARBA" id="ARBA00022679"/>
    </source>
</evidence>
<comment type="caution">
    <text evidence="13">The sequence shown here is derived from an EMBL/GenBank/DDBJ whole genome shotgun (WGS) entry which is preliminary data.</text>
</comment>
<keyword evidence="8 13" id="KW-0418">Kinase</keyword>
<dbReference type="InterPro" id="IPR004358">
    <property type="entry name" value="Sig_transdc_His_kin-like_C"/>
</dbReference>
<dbReference type="OrthoDB" id="9792991at2"/>
<keyword evidence="11" id="KW-0472">Membrane</keyword>
<keyword evidence="10" id="KW-0902">Two-component regulatory system</keyword>
<evidence type="ECO:0000256" key="11">
    <source>
        <dbReference type="ARBA" id="ARBA00023136"/>
    </source>
</evidence>
<evidence type="ECO:0000256" key="3">
    <source>
        <dbReference type="ARBA" id="ARBA00012438"/>
    </source>
</evidence>
<feature type="domain" description="Histidine kinase" evidence="12">
    <location>
        <begin position="39"/>
        <end position="157"/>
    </location>
</feature>
<dbReference type="PROSITE" id="PS50109">
    <property type="entry name" value="HIS_KIN"/>
    <property type="match status" value="1"/>
</dbReference>